<dbReference type="InterPro" id="IPR050272">
    <property type="entry name" value="Isochorismatase-like_hydrls"/>
</dbReference>
<dbReference type="Pfam" id="PF00857">
    <property type="entry name" value="Isochorismatase"/>
    <property type="match status" value="1"/>
</dbReference>
<accession>L0RIQ9</accession>
<dbReference type="Gene3D" id="3.40.50.850">
    <property type="entry name" value="Isochorismatase-like"/>
    <property type="match status" value="1"/>
</dbReference>
<feature type="domain" description="Isochorismatase-like" evidence="2">
    <location>
        <begin position="5"/>
        <end position="155"/>
    </location>
</feature>
<evidence type="ECO:0000313" key="4">
    <source>
        <dbReference type="Proteomes" id="UP000010808"/>
    </source>
</evidence>
<evidence type="ECO:0000313" key="3">
    <source>
        <dbReference type="EMBL" id="CCO25456.1"/>
    </source>
</evidence>
<dbReference type="GO" id="GO:0016787">
    <property type="term" value="F:hydrolase activity"/>
    <property type="evidence" value="ECO:0007669"/>
    <property type="project" value="UniProtKB-KW"/>
</dbReference>
<dbReference type="PANTHER" id="PTHR43540:SF1">
    <property type="entry name" value="ISOCHORISMATASE HYDROLASE"/>
    <property type="match status" value="1"/>
</dbReference>
<dbReference type="InterPro" id="IPR036380">
    <property type="entry name" value="Isochorismatase-like_sf"/>
</dbReference>
<proteinExistence type="predicted"/>
<keyword evidence="1 3" id="KW-0378">Hydrolase</keyword>
<protein>
    <submittedName>
        <fullName evidence="3">Putative hydrolase</fullName>
    </submittedName>
</protein>
<organism evidence="3 4">
    <name type="scientific">Maridesulfovibrio hydrothermalis AM13 = DSM 14728</name>
    <dbReference type="NCBI Taxonomy" id="1121451"/>
    <lineage>
        <taxon>Bacteria</taxon>
        <taxon>Pseudomonadati</taxon>
        <taxon>Thermodesulfobacteriota</taxon>
        <taxon>Desulfovibrionia</taxon>
        <taxon>Desulfovibrionales</taxon>
        <taxon>Desulfovibrionaceae</taxon>
        <taxon>Maridesulfovibrio</taxon>
    </lineage>
</organism>
<dbReference type="RefSeq" id="WP_015338053.1">
    <property type="nucleotide sequence ID" value="NC_020055.1"/>
</dbReference>
<dbReference type="AlphaFoldDB" id="L0RIQ9"/>
<evidence type="ECO:0000256" key="1">
    <source>
        <dbReference type="ARBA" id="ARBA00022801"/>
    </source>
</evidence>
<dbReference type="HOGENOM" id="CLU_068979_5_1_7"/>
<dbReference type="SUPFAM" id="SSF52499">
    <property type="entry name" value="Isochorismatase-like hydrolases"/>
    <property type="match status" value="1"/>
</dbReference>
<dbReference type="PANTHER" id="PTHR43540">
    <property type="entry name" value="PEROXYUREIDOACRYLATE/UREIDOACRYLATE AMIDOHYDROLASE-RELATED"/>
    <property type="match status" value="1"/>
</dbReference>
<evidence type="ECO:0000259" key="2">
    <source>
        <dbReference type="Pfam" id="PF00857"/>
    </source>
</evidence>
<dbReference type="CDD" id="cd01014">
    <property type="entry name" value="nicotinamidase_related"/>
    <property type="match status" value="1"/>
</dbReference>
<dbReference type="EMBL" id="FO203522">
    <property type="protein sequence ID" value="CCO25456.1"/>
    <property type="molecule type" value="Genomic_DNA"/>
</dbReference>
<dbReference type="eggNOG" id="COG1335">
    <property type="taxonomic scope" value="Bacteria"/>
</dbReference>
<dbReference type="Proteomes" id="UP000010808">
    <property type="component" value="Chromosome"/>
</dbReference>
<dbReference type="STRING" id="1121451.DESAM_23189"/>
<keyword evidence="4" id="KW-1185">Reference proteome</keyword>
<gene>
    <name evidence="3" type="primary">yddQ</name>
    <name evidence="3" type="ORF">DESAM_23189</name>
</gene>
<reference evidence="3 4" key="1">
    <citation type="submission" date="2012-10" db="EMBL/GenBank/DDBJ databases">
        <authorList>
            <person name="Genoscope - CEA"/>
        </authorList>
    </citation>
    <scope>NUCLEOTIDE SEQUENCE [LARGE SCALE GENOMIC DNA]</scope>
    <source>
        <strain evidence="4">AM13 / DSM 14728</strain>
    </source>
</reference>
<dbReference type="PATRIC" id="fig|1121451.3.peg.3396"/>
<name>L0RIQ9_9BACT</name>
<dbReference type="KEGG" id="dhy:DESAM_23189"/>
<dbReference type="OrthoDB" id="9791276at2"/>
<dbReference type="InterPro" id="IPR000868">
    <property type="entry name" value="Isochorismatase-like_dom"/>
</dbReference>
<sequence>MKKQALLIIDIQNDYFTGGNMALDNSKKAGDNATKILDHFREKGQSVIHIQHESTTPGAAFFLPDTEGVKIHNCVAPHADETVLTKNFPNSFRKTGLKDCLDKLGVTDLVITGMMSNMCVDATVRAGFDSGYNCTVIHDGCCAAKLEFRETTVDSDKVHAAFMAALGAVYAELVSAEEFIRN</sequence>